<dbReference type="GO" id="GO:0003700">
    <property type="term" value="F:DNA-binding transcription factor activity"/>
    <property type="evidence" value="ECO:0007669"/>
    <property type="project" value="InterPro"/>
</dbReference>
<dbReference type="STRING" id="1385520.N802_09720"/>
<evidence type="ECO:0000256" key="1">
    <source>
        <dbReference type="ARBA" id="ARBA00023015"/>
    </source>
</evidence>
<keyword evidence="2" id="KW-0238">DNA-binding</keyword>
<dbReference type="Pfam" id="PF12625">
    <property type="entry name" value="Arabinose_bd"/>
    <property type="match status" value="1"/>
</dbReference>
<evidence type="ECO:0000313" key="6">
    <source>
        <dbReference type="Proteomes" id="UP000030002"/>
    </source>
</evidence>
<proteinExistence type="predicted"/>
<dbReference type="RefSeq" id="WP_035919058.1">
    <property type="nucleotide sequence ID" value="NZ_AVPJ01000022.1"/>
</dbReference>
<dbReference type="PANTHER" id="PTHR47894">
    <property type="entry name" value="HTH-TYPE TRANSCRIPTIONAL REGULATOR GADX"/>
    <property type="match status" value="1"/>
</dbReference>
<dbReference type="GO" id="GO:0005829">
    <property type="term" value="C:cytosol"/>
    <property type="evidence" value="ECO:0007669"/>
    <property type="project" value="TreeGrafter"/>
</dbReference>
<dbReference type="PROSITE" id="PS01124">
    <property type="entry name" value="HTH_ARAC_FAMILY_2"/>
    <property type="match status" value="1"/>
</dbReference>
<keyword evidence="3" id="KW-0804">Transcription</keyword>
<dbReference type="GO" id="GO:0000976">
    <property type="term" value="F:transcription cis-regulatory region binding"/>
    <property type="evidence" value="ECO:0007669"/>
    <property type="project" value="TreeGrafter"/>
</dbReference>
<dbReference type="OrthoDB" id="5241536at2"/>
<dbReference type="AlphaFoldDB" id="A0A0A0J3D1"/>
<gene>
    <name evidence="5" type="ORF">N802_09720</name>
</gene>
<evidence type="ECO:0000259" key="4">
    <source>
        <dbReference type="PROSITE" id="PS01124"/>
    </source>
</evidence>
<accession>A0A0A0J3D1</accession>
<evidence type="ECO:0000256" key="3">
    <source>
        <dbReference type="ARBA" id="ARBA00023163"/>
    </source>
</evidence>
<comment type="caution">
    <text evidence="5">The sequence shown here is derived from an EMBL/GenBank/DDBJ whole genome shotgun (WGS) entry which is preliminary data.</text>
</comment>
<reference evidence="5 6" key="1">
    <citation type="submission" date="2013-08" db="EMBL/GenBank/DDBJ databases">
        <title>The genome sequence of Knoellia sinensis.</title>
        <authorList>
            <person name="Zhu W."/>
            <person name="Wang G."/>
        </authorList>
    </citation>
    <scope>NUCLEOTIDE SEQUENCE [LARGE SCALE GENOMIC DNA]</scope>
    <source>
        <strain evidence="5 6">KCTC 19936</strain>
    </source>
</reference>
<feature type="domain" description="HTH araC/xylS-type" evidence="4">
    <location>
        <begin position="237"/>
        <end position="335"/>
    </location>
</feature>
<sequence>MGPMIRAASLRGFAPLVRELGGEPDELCRRFGIEPAALESDDALVPITEHDLMLDAAALELGCPDLGLRLASWQDITILGPLAVAIEASSTVWEALACASRFMFIHSPALSVGLEPDPRGVPGVLALTYRKDLRESTYSPQGIELGLGLMHRIAVSILGERYGLRSVDVSHAPLSPVGRYVEHFGVEDVRFGTDVAAMRAMSAVLDETFEGANAAIHTRAVAHLTSRHVDPRTTVGTQVRLAVADLLGSAPASLSTIARLLQTHPRTLQRHLAKEGTTFDAVVDSVRREAAHRYLTTTDLPMTQISSLLGFGEQSTLTRAVRRWEGRSPRAVRRDARA</sequence>
<keyword evidence="6" id="KW-1185">Reference proteome</keyword>
<dbReference type="InterPro" id="IPR032687">
    <property type="entry name" value="AraC-type_N"/>
</dbReference>
<dbReference type="SUPFAM" id="SSF46689">
    <property type="entry name" value="Homeodomain-like"/>
    <property type="match status" value="1"/>
</dbReference>
<keyword evidence="1" id="KW-0805">Transcription regulation</keyword>
<evidence type="ECO:0000313" key="5">
    <source>
        <dbReference type="EMBL" id="KGN30141.1"/>
    </source>
</evidence>
<dbReference type="Proteomes" id="UP000030002">
    <property type="component" value="Unassembled WGS sequence"/>
</dbReference>
<dbReference type="Pfam" id="PF12833">
    <property type="entry name" value="HTH_18"/>
    <property type="match status" value="1"/>
</dbReference>
<dbReference type="InterPro" id="IPR009057">
    <property type="entry name" value="Homeodomain-like_sf"/>
</dbReference>
<dbReference type="PANTHER" id="PTHR47894:SF4">
    <property type="entry name" value="HTH-TYPE TRANSCRIPTIONAL REGULATOR GADX"/>
    <property type="match status" value="1"/>
</dbReference>
<dbReference type="SMART" id="SM00342">
    <property type="entry name" value="HTH_ARAC"/>
    <property type="match status" value="1"/>
</dbReference>
<protein>
    <submittedName>
        <fullName evidence="5">Transcriptional regulator</fullName>
    </submittedName>
</protein>
<dbReference type="EMBL" id="AVPJ01000022">
    <property type="protein sequence ID" value="KGN30141.1"/>
    <property type="molecule type" value="Genomic_DNA"/>
</dbReference>
<dbReference type="InterPro" id="IPR018060">
    <property type="entry name" value="HTH_AraC"/>
</dbReference>
<evidence type="ECO:0000256" key="2">
    <source>
        <dbReference type="ARBA" id="ARBA00023125"/>
    </source>
</evidence>
<dbReference type="eggNOG" id="COG2207">
    <property type="taxonomic scope" value="Bacteria"/>
</dbReference>
<organism evidence="5 6">
    <name type="scientific">Knoellia sinensis KCTC 19936</name>
    <dbReference type="NCBI Taxonomy" id="1385520"/>
    <lineage>
        <taxon>Bacteria</taxon>
        <taxon>Bacillati</taxon>
        <taxon>Actinomycetota</taxon>
        <taxon>Actinomycetes</taxon>
        <taxon>Micrococcales</taxon>
        <taxon>Intrasporangiaceae</taxon>
        <taxon>Knoellia</taxon>
    </lineage>
</organism>
<name>A0A0A0J3D1_9MICO</name>
<dbReference type="Gene3D" id="1.10.10.60">
    <property type="entry name" value="Homeodomain-like"/>
    <property type="match status" value="1"/>
</dbReference>